<keyword evidence="3" id="KW-0611">Plant defense</keyword>
<dbReference type="Pfam" id="PF00931">
    <property type="entry name" value="NB-ARC"/>
    <property type="match status" value="1"/>
</dbReference>
<dbReference type="Pfam" id="PF01582">
    <property type="entry name" value="TIR"/>
    <property type="match status" value="1"/>
</dbReference>
<organism evidence="5">
    <name type="scientific">Eucalyptus grandis</name>
    <name type="common">Flooded gum</name>
    <dbReference type="NCBI Taxonomy" id="71139"/>
    <lineage>
        <taxon>Eukaryota</taxon>
        <taxon>Viridiplantae</taxon>
        <taxon>Streptophyta</taxon>
        <taxon>Embryophyta</taxon>
        <taxon>Tracheophyta</taxon>
        <taxon>Spermatophyta</taxon>
        <taxon>Magnoliopsida</taxon>
        <taxon>eudicotyledons</taxon>
        <taxon>Gunneridae</taxon>
        <taxon>Pentapetalae</taxon>
        <taxon>rosids</taxon>
        <taxon>malvids</taxon>
        <taxon>Myrtales</taxon>
        <taxon>Myrtaceae</taxon>
        <taxon>Myrtoideae</taxon>
        <taxon>Eucalypteae</taxon>
        <taxon>Eucalyptus</taxon>
    </lineage>
</organism>
<feature type="non-terminal residue" evidence="5">
    <location>
        <position position="846"/>
    </location>
</feature>
<protein>
    <recommendedName>
        <fullName evidence="4">TIR domain-containing protein</fullName>
    </recommendedName>
</protein>
<proteinExistence type="predicted"/>
<dbReference type="InterPro" id="IPR044974">
    <property type="entry name" value="Disease_R_plants"/>
</dbReference>
<dbReference type="AlphaFoldDB" id="A0A059CEK2"/>
<dbReference type="SMART" id="SM00255">
    <property type="entry name" value="TIR"/>
    <property type="match status" value="1"/>
</dbReference>
<reference evidence="5" key="1">
    <citation type="submission" date="2013-07" db="EMBL/GenBank/DDBJ databases">
        <title>The genome of Eucalyptus grandis.</title>
        <authorList>
            <person name="Schmutz J."/>
            <person name="Hayes R."/>
            <person name="Myburg A."/>
            <person name="Tuskan G."/>
            <person name="Grattapaglia D."/>
            <person name="Rokhsar D.S."/>
        </authorList>
    </citation>
    <scope>NUCLEOTIDE SEQUENCE</scope>
    <source>
        <tissue evidence="5">Leaf extractions</tissue>
    </source>
</reference>
<dbReference type="SUPFAM" id="SSF52540">
    <property type="entry name" value="P-loop containing nucleoside triphosphate hydrolases"/>
    <property type="match status" value="1"/>
</dbReference>
<dbReference type="InterPro" id="IPR055414">
    <property type="entry name" value="LRR_R13L4/SHOC2-like"/>
</dbReference>
<dbReference type="GO" id="GO:0043531">
    <property type="term" value="F:ADP binding"/>
    <property type="evidence" value="ECO:0007669"/>
    <property type="project" value="InterPro"/>
</dbReference>
<dbReference type="GO" id="GO:0006952">
    <property type="term" value="P:defense response"/>
    <property type="evidence" value="ECO:0007669"/>
    <property type="project" value="UniProtKB-KW"/>
</dbReference>
<dbReference type="InterPro" id="IPR027417">
    <property type="entry name" value="P-loop_NTPase"/>
</dbReference>
<evidence type="ECO:0000259" key="4">
    <source>
        <dbReference type="PROSITE" id="PS50104"/>
    </source>
</evidence>
<dbReference type="GO" id="GO:0007165">
    <property type="term" value="P:signal transduction"/>
    <property type="evidence" value="ECO:0007669"/>
    <property type="project" value="InterPro"/>
</dbReference>
<accession>A0A059CEK2</accession>
<dbReference type="InterPro" id="IPR032675">
    <property type="entry name" value="LRR_dom_sf"/>
</dbReference>
<keyword evidence="1" id="KW-0433">Leucine-rich repeat</keyword>
<dbReference type="PANTHER" id="PTHR11017">
    <property type="entry name" value="LEUCINE-RICH REPEAT-CONTAINING PROTEIN"/>
    <property type="match status" value="1"/>
</dbReference>
<evidence type="ECO:0000256" key="3">
    <source>
        <dbReference type="ARBA" id="ARBA00022821"/>
    </source>
</evidence>
<evidence type="ECO:0000313" key="5">
    <source>
        <dbReference type="EMBL" id="KCW76355.1"/>
    </source>
</evidence>
<feature type="domain" description="TIR" evidence="4">
    <location>
        <begin position="17"/>
        <end position="182"/>
    </location>
</feature>
<dbReference type="InterPro" id="IPR035897">
    <property type="entry name" value="Toll_tir_struct_dom_sf"/>
</dbReference>
<dbReference type="GO" id="GO:0051707">
    <property type="term" value="P:response to other organism"/>
    <property type="evidence" value="ECO:0007669"/>
    <property type="project" value="UniProtKB-ARBA"/>
</dbReference>
<dbReference type="InParanoid" id="A0A059CEK2"/>
<keyword evidence="2" id="KW-0677">Repeat</keyword>
<dbReference type="InterPro" id="IPR058192">
    <property type="entry name" value="WHD_ROQ1-like"/>
</dbReference>
<dbReference type="PROSITE" id="PS50104">
    <property type="entry name" value="TIR"/>
    <property type="match status" value="1"/>
</dbReference>
<gene>
    <name evidence="5" type="ORF">EUGRSUZ_D00729</name>
</gene>
<dbReference type="Pfam" id="PF23282">
    <property type="entry name" value="WHD_ROQ1"/>
    <property type="match status" value="1"/>
</dbReference>
<dbReference type="Gene3D" id="3.40.50.300">
    <property type="entry name" value="P-loop containing nucleotide triphosphate hydrolases"/>
    <property type="match status" value="1"/>
</dbReference>
<evidence type="ECO:0000256" key="1">
    <source>
        <dbReference type="ARBA" id="ARBA00022614"/>
    </source>
</evidence>
<dbReference type="InterPro" id="IPR000157">
    <property type="entry name" value="TIR_dom"/>
</dbReference>
<dbReference type="PANTHER" id="PTHR11017:SF570">
    <property type="entry name" value="DISEASE RESISTANCE PROTEIN (TIR-NBS CLASS)-RELATED"/>
    <property type="match status" value="1"/>
</dbReference>
<dbReference type="Gramene" id="KCW76355">
    <property type="protein sequence ID" value="KCW76355"/>
    <property type="gene ID" value="EUGRSUZ_D00729"/>
</dbReference>
<dbReference type="Gene3D" id="3.40.50.10140">
    <property type="entry name" value="Toll/interleukin-1 receptor homology (TIR) domain"/>
    <property type="match status" value="1"/>
</dbReference>
<dbReference type="EMBL" id="KK198756">
    <property type="protein sequence ID" value="KCW76355.1"/>
    <property type="molecule type" value="Genomic_DNA"/>
</dbReference>
<dbReference type="Gene3D" id="3.80.10.10">
    <property type="entry name" value="Ribonuclease Inhibitor"/>
    <property type="match status" value="2"/>
</dbReference>
<dbReference type="InterPro" id="IPR002182">
    <property type="entry name" value="NB-ARC"/>
</dbReference>
<evidence type="ECO:0000256" key="2">
    <source>
        <dbReference type="ARBA" id="ARBA00022737"/>
    </source>
</evidence>
<dbReference type="SUPFAM" id="SSF52200">
    <property type="entry name" value="Toll/Interleukin receptor TIR domain"/>
    <property type="match status" value="1"/>
</dbReference>
<dbReference type="Pfam" id="PF23598">
    <property type="entry name" value="LRR_14"/>
    <property type="match status" value="1"/>
</dbReference>
<dbReference type="InterPro" id="IPR042197">
    <property type="entry name" value="Apaf_helical"/>
</dbReference>
<dbReference type="PRINTS" id="PR00364">
    <property type="entry name" value="DISEASERSIST"/>
</dbReference>
<dbReference type="SUPFAM" id="SSF52058">
    <property type="entry name" value="L domain-like"/>
    <property type="match status" value="1"/>
</dbReference>
<name>A0A059CEK2_EUCGR</name>
<dbReference type="Gene3D" id="1.10.8.430">
    <property type="entry name" value="Helical domain of apoptotic protease-activating factors"/>
    <property type="match status" value="1"/>
</dbReference>
<sequence length="846" mass="95556">MSIIQVTDHSSSVSGQPLYEVFLSYRGPDMRRGFADILHAMLTDVGISVFKDEEELENGKEISPQLIQAIQQSKISIPVISKEYAFSESCLMKLEQMVQCVDKKKSIIIPIFYYVDPSDVRNCRGPFEKALDEHKKRNCMPALRRIGELEGGHHLHEKSEVSHGEVIKRIVHQIQQKLKKQDLIVPKHLLGIDSHVQGIMAMLKVDHRNGQAVKIGDSSVKVLGIFGIPGVGKTVLAKYVYNQLYHLFDACSFLGEIQAEFKHHSILSVQNKLISDLDRVNARVFDSSKEALFHIRKNFCTKKVLVLLDDVYDHEQLSALVGELDWLGSKSRVILTSQRQDVLRNINGAESFVLEPMKQDEALKLFYWHAFGTDSPRKEFEGLSAAIVDATGRLPLALEVTGSSLFRVKSKKAWRETLTALEVSPHKTVQAALGKSYADLDANAQKIFLDIACFFTGMDKRIPYYMWHDCEYFPSRMIPALQTRSLVKIGEDKKLLVHDILRKFGREIVKNESRDEPFKRSRVWDPEEAMDVLKRREGTKKVEALGLDFAEGSERDNSVKCDQFDGLQNLRFLKLDRANIRGTFADGLLNLRWLDWQGCPKNFDNQSLNLNVRNLVTLDLSGSQVDEDWSGWELLAEAMKLKVLKLTGCVQLTATPKFPASMELERLILEGCSKLAVIHPSVGNLTKLVSLNVKGCSLLRDLPDLGPIRSLKELVIDGTSISRINFQEGSMMTLKLLSACNCKDLTDISDSIGYLKSLQYLALDGSGIHTLPESIGSLEQLKRLSLKNCQRLTDLPEGIWKLRSLQLVDLSGTLNQKWLPTSLFPEVTLTLEKLEKRDLLLCRILE</sequence>